<gene>
    <name evidence="1" type="ORF">ZHAS_00007275</name>
</gene>
<proteinExistence type="predicted"/>
<dbReference type="Proteomes" id="UP000030765">
    <property type="component" value="Unassembled WGS sequence"/>
</dbReference>
<evidence type="ECO:0000313" key="3">
    <source>
        <dbReference type="Proteomes" id="UP000030765"/>
    </source>
</evidence>
<sequence length="76" mass="8415">MVPPSFLPLSAPPEGEIVPKLANQGFVTSSKVGSEVKNKNSPDPISFWSNYHHRYFAIRAKYGTTTNSFAGRNDPY</sequence>
<reference evidence="2" key="2">
    <citation type="submission" date="2020-05" db="UniProtKB">
        <authorList>
            <consortium name="EnsemblMetazoa"/>
        </authorList>
    </citation>
    <scope>IDENTIFICATION</scope>
</reference>
<dbReference type="EMBL" id="KE524999">
    <property type="protein sequence ID" value="KFB39897.1"/>
    <property type="molecule type" value="Genomic_DNA"/>
</dbReference>
<reference evidence="1 3" key="1">
    <citation type="journal article" date="2014" name="BMC Genomics">
        <title>Genome sequence of Anopheles sinensis provides insight into genetics basis of mosquito competence for malaria parasites.</title>
        <authorList>
            <person name="Zhou D."/>
            <person name="Zhang D."/>
            <person name="Ding G."/>
            <person name="Shi L."/>
            <person name="Hou Q."/>
            <person name="Ye Y."/>
            <person name="Xu Y."/>
            <person name="Zhou H."/>
            <person name="Xiong C."/>
            <person name="Li S."/>
            <person name="Yu J."/>
            <person name="Hong S."/>
            <person name="Yu X."/>
            <person name="Zou P."/>
            <person name="Chen C."/>
            <person name="Chang X."/>
            <person name="Wang W."/>
            <person name="Lv Y."/>
            <person name="Sun Y."/>
            <person name="Ma L."/>
            <person name="Shen B."/>
            <person name="Zhu C."/>
        </authorList>
    </citation>
    <scope>NUCLEOTIDE SEQUENCE [LARGE SCALE GENOMIC DNA]</scope>
</reference>
<evidence type="ECO:0000313" key="1">
    <source>
        <dbReference type="EMBL" id="KFB39897.1"/>
    </source>
</evidence>
<evidence type="ECO:0000313" key="2">
    <source>
        <dbReference type="EnsemblMetazoa" id="ASIC007275-PA"/>
    </source>
</evidence>
<dbReference type="EMBL" id="ATLV01015010">
    <property type="status" value="NOT_ANNOTATED_CDS"/>
    <property type="molecule type" value="Genomic_DNA"/>
</dbReference>
<organism evidence="1">
    <name type="scientific">Anopheles sinensis</name>
    <name type="common">Mosquito</name>
    <dbReference type="NCBI Taxonomy" id="74873"/>
    <lineage>
        <taxon>Eukaryota</taxon>
        <taxon>Metazoa</taxon>
        <taxon>Ecdysozoa</taxon>
        <taxon>Arthropoda</taxon>
        <taxon>Hexapoda</taxon>
        <taxon>Insecta</taxon>
        <taxon>Pterygota</taxon>
        <taxon>Neoptera</taxon>
        <taxon>Endopterygota</taxon>
        <taxon>Diptera</taxon>
        <taxon>Nematocera</taxon>
        <taxon>Culicoidea</taxon>
        <taxon>Culicidae</taxon>
        <taxon>Anophelinae</taxon>
        <taxon>Anopheles</taxon>
    </lineage>
</organism>
<dbReference type="VEuPathDB" id="VectorBase:ASIC007275"/>
<accession>A0A084VPK3</accession>
<dbReference type="EnsemblMetazoa" id="ASIC007275-RA">
    <property type="protein sequence ID" value="ASIC007275-PA"/>
    <property type="gene ID" value="ASIC007275"/>
</dbReference>
<dbReference type="AlphaFoldDB" id="A0A084VPK3"/>
<name>A0A084VPK3_ANOSI</name>
<keyword evidence="3" id="KW-1185">Reference proteome</keyword>
<protein>
    <submittedName>
        <fullName evidence="1 2">ArsR family transcriptional regulator</fullName>
    </submittedName>
</protein>